<dbReference type="Proteomes" id="UP000308768">
    <property type="component" value="Unassembled WGS sequence"/>
</dbReference>
<gene>
    <name evidence="2" type="ORF">B0A49_08169</name>
</gene>
<dbReference type="PANTHER" id="PTHR12905:SF0">
    <property type="entry name" value="CALCINEURIN-LIKE PHOSPHOESTERASE DOMAIN-CONTAINING PROTEIN"/>
    <property type="match status" value="1"/>
</dbReference>
<dbReference type="Gene3D" id="3.60.21.10">
    <property type="match status" value="1"/>
</dbReference>
<evidence type="ECO:0000313" key="3">
    <source>
        <dbReference type="Proteomes" id="UP000308768"/>
    </source>
</evidence>
<comment type="caution">
    <text evidence="2">The sequence shown here is derived from an EMBL/GenBank/DDBJ whole genome shotgun (WGS) entry which is preliminary data.</text>
</comment>
<sequence>MLGSIDAELKLVVAGNHDVSLDEAFCAELRKSALSRSTHEDSYAAVASQAARTMWLGKRARDVGVTYLEEGMHQFKLRSGAKFTVYASPYTSFFCDWAFPYAAHEDRFNPSSASLSDADNIAHNPIPDRSDNVIDIMVTHGPPFDRLDRTDTGDSVGCPHLLRATMRARPRLHCFGHIHEGWGAERVRWAADADEVSHVAQSTQEWKTGGYERGIESAERISVNREKMLTERAVFVDLSKRSGVALEAGGETLMVNAAIMDVQYSPTNAAWVVSLDSPLRWETELGAHSNVDATIYTTSSQAWYSENRERYNDIQDIKALMYPLQNTNGAFWWPQPAASNPQIGIYCSAPQMLPSQPVKTPAGPVHRRKKQRVFKAYDGLVLLPQPKPTLQYQTGRPASGSAGQPYMPSSGTVGQQLGGFEVGYESASASGTAVMSSMGSRDNPVMLESPMASTSNTSVTAQTIPDGGLYTRPANLLAWSTDESYNSQSPVDSVPSFVSGFTPPSSIVSEGYRGTSKHTDEPVASRANEPHVLQLSRASHPSSKLPTGTTNNGTHLTCHGVKTAINKKEQTPRLSVKEATSRLCKMQHRRTENSNPPNTASRKEVLEERVEALPWSRFTMSNKMGATPLPGTLVDTGFYDPDEDIRDPQFDAFAGAAEQQRSASLVLDRVQPPSSSSGVLNYEQGPWSRIMDLPNEVAWFAGYDHEQMLKADAHTRINACQESMNNAASKAQLQRRPAKNQSMGPPTTQRTDVSMAHERVQLDEALKAKFKQQTVDANEKRKAEDAEEEQQCARQKRQKTNVRSTTVSSQTATPAQTNGTAASSNGCMGPPSAPSLSLPAAPALSLPTAPTLSRPAAPSASAACLQTGMPAETNGAAASFKGCVGTKPPGLLLPTAPGLPLPATSALSLPIAPASTAPLRAVASTLTTAAPSVQPSFYLPAASASTSFEPAPHLDLRLLGKFFALASNPTLAASAAHASNPSRPLISPTHPALTQFKHLWRQRAHLALKLETLQGAYNDLLDAEVAYETFIIRLATLNASLDTSAPSLAWRRESARAAETREPRRETEGLMERNSEEVVAKAKALDAWCAMVGEIKDRLATEKARFEAEWLGWVTWLAVGTRFLGRG</sequence>
<evidence type="ECO:0000313" key="2">
    <source>
        <dbReference type="EMBL" id="TKA66338.1"/>
    </source>
</evidence>
<evidence type="ECO:0000256" key="1">
    <source>
        <dbReference type="SAM" id="MobiDB-lite"/>
    </source>
</evidence>
<keyword evidence="3" id="KW-1185">Reference proteome</keyword>
<feature type="compositionally biased region" description="Polar residues" evidence="1">
    <location>
        <begin position="536"/>
        <end position="555"/>
    </location>
</feature>
<evidence type="ECO:0008006" key="4">
    <source>
        <dbReference type="Google" id="ProtNLM"/>
    </source>
</evidence>
<feature type="region of interest" description="Disordered" evidence="1">
    <location>
        <begin position="508"/>
        <end position="527"/>
    </location>
</feature>
<protein>
    <recommendedName>
        <fullName evidence="4">Calcineurin-like phosphoesterase domain-containing protein</fullName>
    </recommendedName>
</protein>
<reference evidence="2 3" key="1">
    <citation type="submission" date="2017-03" db="EMBL/GenBank/DDBJ databases">
        <title>Genomes of endolithic fungi from Antarctica.</title>
        <authorList>
            <person name="Coleine C."/>
            <person name="Masonjones S."/>
            <person name="Stajich J.E."/>
        </authorList>
    </citation>
    <scope>NUCLEOTIDE SEQUENCE [LARGE SCALE GENOMIC DNA]</scope>
    <source>
        <strain evidence="2 3">CCFEE 5187</strain>
    </source>
</reference>
<proteinExistence type="predicted"/>
<dbReference type="PANTHER" id="PTHR12905">
    <property type="entry name" value="METALLOPHOSPHOESTERASE"/>
    <property type="match status" value="1"/>
</dbReference>
<feature type="compositionally biased region" description="Polar residues" evidence="1">
    <location>
        <begin position="739"/>
        <end position="752"/>
    </location>
</feature>
<dbReference type="OrthoDB" id="630188at2759"/>
<feature type="compositionally biased region" description="Polar residues" evidence="1">
    <location>
        <begin position="801"/>
        <end position="826"/>
    </location>
</feature>
<dbReference type="InterPro" id="IPR051693">
    <property type="entry name" value="UPF0046_metallophosphoest"/>
</dbReference>
<dbReference type="AlphaFoldDB" id="A0A4U0WU88"/>
<feature type="region of interest" description="Disordered" evidence="1">
    <location>
        <begin position="535"/>
        <end position="555"/>
    </location>
</feature>
<name>A0A4U0WU88_9PEZI</name>
<dbReference type="SUPFAM" id="SSF56300">
    <property type="entry name" value="Metallo-dependent phosphatases"/>
    <property type="match status" value="1"/>
</dbReference>
<feature type="region of interest" description="Disordered" evidence="1">
    <location>
        <begin position="771"/>
        <end position="840"/>
    </location>
</feature>
<feature type="region of interest" description="Disordered" evidence="1">
    <location>
        <begin position="726"/>
        <end position="753"/>
    </location>
</feature>
<dbReference type="InterPro" id="IPR029052">
    <property type="entry name" value="Metallo-depent_PP-like"/>
</dbReference>
<organism evidence="2 3">
    <name type="scientific">Cryomyces minteri</name>
    <dbReference type="NCBI Taxonomy" id="331657"/>
    <lineage>
        <taxon>Eukaryota</taxon>
        <taxon>Fungi</taxon>
        <taxon>Dikarya</taxon>
        <taxon>Ascomycota</taxon>
        <taxon>Pezizomycotina</taxon>
        <taxon>Dothideomycetes</taxon>
        <taxon>Dothideomycetes incertae sedis</taxon>
        <taxon>Cryomyces</taxon>
    </lineage>
</organism>
<dbReference type="EMBL" id="NAJN01001033">
    <property type="protein sequence ID" value="TKA66338.1"/>
    <property type="molecule type" value="Genomic_DNA"/>
</dbReference>
<feature type="region of interest" description="Disordered" evidence="1">
    <location>
        <begin position="1052"/>
        <end position="1073"/>
    </location>
</feature>
<accession>A0A4U0WU88</accession>